<dbReference type="CDD" id="cd12160">
    <property type="entry name" value="2-Hacid_dh_3"/>
    <property type="match status" value="1"/>
</dbReference>
<reference evidence="5" key="1">
    <citation type="submission" date="2010-05" db="EMBL/GenBank/DDBJ databases">
        <title>The complete genome of Truepera radiovictris DSM 17093.</title>
        <authorList>
            <consortium name="US DOE Joint Genome Institute (JGI-PGF)"/>
            <person name="Lucas S."/>
            <person name="Copeland A."/>
            <person name="Lapidus A."/>
            <person name="Glavina del Rio T."/>
            <person name="Dalin E."/>
            <person name="Tice H."/>
            <person name="Bruce D."/>
            <person name="Goodwin L."/>
            <person name="Pitluck S."/>
            <person name="Kyrpides N."/>
            <person name="Mavromatis K."/>
            <person name="Ovchinnikova G."/>
            <person name="Munk A.C."/>
            <person name="Detter J.C."/>
            <person name="Han C."/>
            <person name="Tapia R."/>
            <person name="Land M."/>
            <person name="Hauser L."/>
            <person name="Markowitz V."/>
            <person name="Cheng J.-F."/>
            <person name="Hugenholtz P."/>
            <person name="Woyke T."/>
            <person name="Wu D."/>
            <person name="Tindall B."/>
            <person name="Pomrenke H.G."/>
            <person name="Brambilla E."/>
            <person name="Klenk H.-P."/>
            <person name="Eisen J.A."/>
        </authorList>
    </citation>
    <scope>NUCLEOTIDE SEQUENCE [LARGE SCALE GENOMIC DNA]</scope>
    <source>
        <strain evidence="5">DSM 17093 / CIP 108686 / LMG 22925 / RQ-24</strain>
    </source>
</reference>
<keyword evidence="5" id="KW-1185">Reference proteome</keyword>
<dbReference type="EMBL" id="CP002049">
    <property type="protein sequence ID" value="ADI13814.1"/>
    <property type="molecule type" value="Genomic_DNA"/>
</dbReference>
<name>D7CTF7_TRURR</name>
<dbReference type="OrthoDB" id="9792971at2"/>
<dbReference type="eggNOG" id="COG0111">
    <property type="taxonomic scope" value="Bacteria"/>
</dbReference>
<protein>
    <submittedName>
        <fullName evidence="4">D-isomer specific 2-hydroxyacid dehydrogenase NAD-binding protein</fullName>
    </submittedName>
</protein>
<dbReference type="RefSeq" id="WP_013177186.1">
    <property type="nucleotide sequence ID" value="NC_014221.1"/>
</dbReference>
<dbReference type="Gene3D" id="3.40.50.720">
    <property type="entry name" value="NAD(P)-binding Rossmann-like Domain"/>
    <property type="match status" value="2"/>
</dbReference>
<sequence length="315" mass="33779">MKLLYPTSLELRPDAFTLPGVSALPYDVAAPLPAAHEDAEVLVTWGNSAEMLRGAAARMTRLQWVQSLAAGPNDVLKAGFPAHVRVTSGSGLHDHTVAEHTLGLLLVAARRFHEMRDAQRQRRWPGHLGGLQPDRPKGAFRTLQDARVLIWGFGSIGQRLAPLLTMLGAEVRGVARSAGERAGFPVFAADALPELLPETDALVMILPSSPETRHALSAALLAHLPRHAWVVNVGRGDTLDEGALVAALQQRRLGGAALDVFETEPLPESSPLWALENVIISPHAAGGRPQGAEALIRDNVARFLAGEPLRNLVAR</sequence>
<dbReference type="PANTHER" id="PTHR43333">
    <property type="entry name" value="2-HACID_DH_C DOMAIN-CONTAINING PROTEIN"/>
    <property type="match status" value="1"/>
</dbReference>
<evidence type="ECO:0000256" key="1">
    <source>
        <dbReference type="ARBA" id="ARBA00023002"/>
    </source>
</evidence>
<dbReference type="AlphaFoldDB" id="D7CTF7"/>
<reference evidence="4 5" key="2">
    <citation type="journal article" date="2011" name="Stand. Genomic Sci.">
        <title>Complete genome sequence of Truepera radiovictrix type strain (RQ-24).</title>
        <authorList>
            <person name="Ivanova N."/>
            <person name="Rohde C."/>
            <person name="Munk C."/>
            <person name="Nolan M."/>
            <person name="Lucas S."/>
            <person name="Del Rio T.G."/>
            <person name="Tice H."/>
            <person name="Deshpande S."/>
            <person name="Cheng J.F."/>
            <person name="Tapia R."/>
            <person name="Han C."/>
            <person name="Goodwin L."/>
            <person name="Pitluck S."/>
            <person name="Liolios K."/>
            <person name="Mavromatis K."/>
            <person name="Mikhailova N."/>
            <person name="Pati A."/>
            <person name="Chen A."/>
            <person name="Palaniappan K."/>
            <person name="Land M."/>
            <person name="Hauser L."/>
            <person name="Chang Y.J."/>
            <person name="Jeffries C.D."/>
            <person name="Brambilla E."/>
            <person name="Rohde M."/>
            <person name="Goker M."/>
            <person name="Tindall B.J."/>
            <person name="Woyke T."/>
            <person name="Bristow J."/>
            <person name="Eisen J.A."/>
            <person name="Markowitz V."/>
            <person name="Hugenholtz P."/>
            <person name="Kyrpides N.C."/>
            <person name="Klenk H.P."/>
            <person name="Lapidus A."/>
        </authorList>
    </citation>
    <scope>NUCLEOTIDE SEQUENCE [LARGE SCALE GENOMIC DNA]</scope>
    <source>
        <strain evidence="5">DSM 17093 / CIP 108686 / LMG 22925 / RQ-24</strain>
    </source>
</reference>
<dbReference type="GO" id="GO:0016491">
    <property type="term" value="F:oxidoreductase activity"/>
    <property type="evidence" value="ECO:0007669"/>
    <property type="project" value="UniProtKB-KW"/>
</dbReference>
<dbReference type="STRING" id="649638.Trad_0678"/>
<dbReference type="Pfam" id="PF02826">
    <property type="entry name" value="2-Hacid_dh_C"/>
    <property type="match status" value="1"/>
</dbReference>
<dbReference type="KEGG" id="tra:Trad_0678"/>
<evidence type="ECO:0000313" key="4">
    <source>
        <dbReference type="EMBL" id="ADI13814.1"/>
    </source>
</evidence>
<dbReference type="PANTHER" id="PTHR43333:SF1">
    <property type="entry name" value="D-ISOMER SPECIFIC 2-HYDROXYACID DEHYDROGENASE NAD-BINDING DOMAIN-CONTAINING PROTEIN"/>
    <property type="match status" value="1"/>
</dbReference>
<accession>D7CTF7</accession>
<feature type="domain" description="D-isomer specific 2-hydroxyacid dehydrogenase NAD-binding" evidence="3">
    <location>
        <begin position="102"/>
        <end position="285"/>
    </location>
</feature>
<keyword evidence="2" id="KW-0520">NAD</keyword>
<dbReference type="InterPro" id="IPR006140">
    <property type="entry name" value="D-isomer_DH_NAD-bd"/>
</dbReference>
<evidence type="ECO:0000259" key="3">
    <source>
        <dbReference type="Pfam" id="PF02826"/>
    </source>
</evidence>
<dbReference type="SUPFAM" id="SSF52283">
    <property type="entry name" value="Formate/glycerate dehydrogenase catalytic domain-like"/>
    <property type="match status" value="1"/>
</dbReference>
<dbReference type="SUPFAM" id="SSF51735">
    <property type="entry name" value="NAD(P)-binding Rossmann-fold domains"/>
    <property type="match status" value="1"/>
</dbReference>
<dbReference type="GO" id="GO:0051287">
    <property type="term" value="F:NAD binding"/>
    <property type="evidence" value="ECO:0007669"/>
    <property type="project" value="InterPro"/>
</dbReference>
<organism evidence="4 5">
    <name type="scientific">Truepera radiovictrix (strain DSM 17093 / CIP 108686 / LMG 22925 / RQ-24)</name>
    <dbReference type="NCBI Taxonomy" id="649638"/>
    <lineage>
        <taxon>Bacteria</taxon>
        <taxon>Thermotogati</taxon>
        <taxon>Deinococcota</taxon>
        <taxon>Deinococci</taxon>
        <taxon>Trueperales</taxon>
        <taxon>Trueperaceae</taxon>
        <taxon>Truepera</taxon>
    </lineage>
</organism>
<evidence type="ECO:0000256" key="2">
    <source>
        <dbReference type="ARBA" id="ARBA00023027"/>
    </source>
</evidence>
<dbReference type="HOGENOM" id="CLU_019796_1_0_0"/>
<keyword evidence="1" id="KW-0560">Oxidoreductase</keyword>
<evidence type="ECO:0000313" key="5">
    <source>
        <dbReference type="Proteomes" id="UP000000379"/>
    </source>
</evidence>
<dbReference type="InterPro" id="IPR036291">
    <property type="entry name" value="NAD(P)-bd_dom_sf"/>
</dbReference>
<dbReference type="Proteomes" id="UP000000379">
    <property type="component" value="Chromosome"/>
</dbReference>
<gene>
    <name evidence="4" type="ordered locus">Trad_0678</name>
</gene>
<proteinExistence type="predicted"/>